<reference evidence="2" key="1">
    <citation type="journal article" date="2019" name="Int. J. Syst. Evol. Microbiol.">
        <title>The Global Catalogue of Microorganisms (GCM) 10K type strain sequencing project: providing services to taxonomists for standard genome sequencing and annotation.</title>
        <authorList>
            <consortium name="The Broad Institute Genomics Platform"/>
            <consortium name="The Broad Institute Genome Sequencing Center for Infectious Disease"/>
            <person name="Wu L."/>
            <person name="Ma J."/>
        </authorList>
    </citation>
    <scope>NUCLEOTIDE SEQUENCE [LARGE SCALE GENOMIC DNA]</scope>
    <source>
        <strain evidence="2">JCM 18961</strain>
    </source>
</reference>
<protein>
    <submittedName>
        <fullName evidence="1">Uncharacterized protein</fullName>
    </submittedName>
</protein>
<organism evidence="1 2">
    <name type="scientific">Pedococcus ginsenosidimutans</name>
    <dbReference type="NCBI Taxonomy" id="490570"/>
    <lineage>
        <taxon>Bacteria</taxon>
        <taxon>Bacillati</taxon>
        <taxon>Actinomycetota</taxon>
        <taxon>Actinomycetes</taxon>
        <taxon>Micrococcales</taxon>
        <taxon>Intrasporangiaceae</taxon>
        <taxon>Pedococcus</taxon>
    </lineage>
</organism>
<name>A0ABP8YIQ0_9MICO</name>
<evidence type="ECO:0000313" key="2">
    <source>
        <dbReference type="Proteomes" id="UP001500556"/>
    </source>
</evidence>
<gene>
    <name evidence="1" type="ORF">GCM10025782_29070</name>
</gene>
<sequence>MSSLDGRPPLVAATSTWDDWLALRSFPDVAPRDASAKDRLAVELTEGLWPLVDFSDPVTRAALRELFEDYEDATADAPTTRRDPVTALRRVVPVEGLEVGRHLGQANPQVVLTVTTAGGLQQEFHLDARRARVLAELLYEQSLGTDPEF</sequence>
<dbReference type="Proteomes" id="UP001500556">
    <property type="component" value="Unassembled WGS sequence"/>
</dbReference>
<accession>A0ABP8YIQ0</accession>
<proteinExistence type="predicted"/>
<dbReference type="RefSeq" id="WP_345504418.1">
    <property type="nucleotide sequence ID" value="NZ_BAABLO010000011.1"/>
</dbReference>
<evidence type="ECO:0000313" key="1">
    <source>
        <dbReference type="EMBL" id="GAA4728454.1"/>
    </source>
</evidence>
<comment type="caution">
    <text evidence="1">The sequence shown here is derived from an EMBL/GenBank/DDBJ whole genome shotgun (WGS) entry which is preliminary data.</text>
</comment>
<keyword evidence="2" id="KW-1185">Reference proteome</keyword>
<dbReference type="EMBL" id="BAABLO010000011">
    <property type="protein sequence ID" value="GAA4728454.1"/>
    <property type="molecule type" value="Genomic_DNA"/>
</dbReference>